<dbReference type="InterPro" id="IPR013024">
    <property type="entry name" value="GGCT-like"/>
</dbReference>
<dbReference type="Gene3D" id="3.10.490.10">
    <property type="entry name" value="Gamma-glutamyl cyclotransferase-like"/>
    <property type="match status" value="1"/>
</dbReference>
<dbReference type="PANTHER" id="PTHR31544">
    <property type="entry name" value="AIG2-LIKE PROTEIN D"/>
    <property type="match status" value="1"/>
</dbReference>
<dbReference type="CDD" id="cd06661">
    <property type="entry name" value="GGCT_like"/>
    <property type="match status" value="1"/>
</dbReference>
<name>A0A1C7NRZ7_9FUNG</name>
<protein>
    <recommendedName>
        <fullName evidence="3">Putative gamma-glutamylcyclotransferase</fullName>
    </recommendedName>
</protein>
<dbReference type="EMBL" id="LUGH01000004">
    <property type="protein sequence ID" value="OBZ91740.1"/>
    <property type="molecule type" value="Genomic_DNA"/>
</dbReference>
<comment type="similarity">
    <text evidence="1">Belongs to the gamma-glutamylcyclotransferase family.</text>
</comment>
<accession>A0A1C7NRZ7</accession>
<dbReference type="Pfam" id="PF06094">
    <property type="entry name" value="GGACT"/>
    <property type="match status" value="1"/>
</dbReference>
<dbReference type="InterPro" id="IPR036568">
    <property type="entry name" value="GGCT-like_sf"/>
</dbReference>
<evidence type="ECO:0000256" key="1">
    <source>
        <dbReference type="ARBA" id="ARBA00008861"/>
    </source>
</evidence>
<keyword evidence="2" id="KW-0808">Transferase</keyword>
<dbReference type="OrthoDB" id="1044435at2759"/>
<evidence type="ECO:0000313" key="6">
    <source>
        <dbReference type="Proteomes" id="UP000093000"/>
    </source>
</evidence>
<organism evidence="5 6">
    <name type="scientific">Choanephora cucurbitarum</name>
    <dbReference type="NCBI Taxonomy" id="101091"/>
    <lineage>
        <taxon>Eukaryota</taxon>
        <taxon>Fungi</taxon>
        <taxon>Fungi incertae sedis</taxon>
        <taxon>Mucoromycota</taxon>
        <taxon>Mucoromycotina</taxon>
        <taxon>Mucoromycetes</taxon>
        <taxon>Mucorales</taxon>
        <taxon>Mucorineae</taxon>
        <taxon>Choanephoraceae</taxon>
        <taxon>Choanephoroideae</taxon>
        <taxon>Choanephora</taxon>
    </lineage>
</organism>
<dbReference type="InterPro" id="IPR045038">
    <property type="entry name" value="AIG2-like"/>
</dbReference>
<keyword evidence="6" id="KW-1185">Reference proteome</keyword>
<evidence type="ECO:0000256" key="3">
    <source>
        <dbReference type="ARBA" id="ARBA00030602"/>
    </source>
</evidence>
<dbReference type="AlphaFoldDB" id="A0A1C7NRZ7"/>
<comment type="caution">
    <text evidence="5">The sequence shown here is derived from an EMBL/GenBank/DDBJ whole genome shotgun (WGS) entry which is preliminary data.</text>
</comment>
<dbReference type="Proteomes" id="UP000093000">
    <property type="component" value="Unassembled WGS sequence"/>
</dbReference>
<evidence type="ECO:0000256" key="2">
    <source>
        <dbReference type="ARBA" id="ARBA00022679"/>
    </source>
</evidence>
<gene>
    <name evidence="5" type="ORF">A0J61_00224</name>
</gene>
<proteinExistence type="inferred from homology"/>
<reference evidence="5 6" key="1">
    <citation type="submission" date="2016-03" db="EMBL/GenBank/DDBJ databases">
        <title>Choanephora cucurbitarum.</title>
        <authorList>
            <person name="Min B."/>
            <person name="Park H."/>
            <person name="Park J.-H."/>
            <person name="Shin H.-D."/>
            <person name="Choi I.-G."/>
        </authorList>
    </citation>
    <scope>NUCLEOTIDE SEQUENCE [LARGE SCALE GENOMIC DNA]</scope>
    <source>
        <strain evidence="5 6">KUS-F28377</strain>
    </source>
</reference>
<evidence type="ECO:0000259" key="4">
    <source>
        <dbReference type="Pfam" id="PF06094"/>
    </source>
</evidence>
<dbReference type="InterPro" id="IPR009288">
    <property type="entry name" value="AIG2-like_dom"/>
</dbReference>
<evidence type="ECO:0000313" key="5">
    <source>
        <dbReference type="EMBL" id="OBZ91740.1"/>
    </source>
</evidence>
<sequence length="166" mass="18727">MTNTYSAFFYGSLMSRNVLLRVLCGLEATEQTKNSKYDSITSRPVLLSGYKRSCLRGEQYPGMLFTGNPHDQVTGVLCEGLDAKDINALDTFEGKDYQRIPIYVTTEDGVSVATEGYLYIGDVSLVTGVEWDFHDFLTSGREQQWLDDRCEFYQVDILNQTNATLV</sequence>
<feature type="domain" description="Gamma-glutamylcyclotransferase AIG2-like" evidence="4">
    <location>
        <begin position="8"/>
        <end position="120"/>
    </location>
</feature>
<dbReference type="InParanoid" id="A0A1C7NRZ7"/>
<dbReference type="PANTHER" id="PTHR31544:SF2">
    <property type="entry name" value="AIG2-LIKE PROTEIN D"/>
    <property type="match status" value="1"/>
</dbReference>
<dbReference type="SUPFAM" id="SSF110857">
    <property type="entry name" value="Gamma-glutamyl cyclotransferase-like"/>
    <property type="match status" value="1"/>
</dbReference>
<dbReference type="GO" id="GO:0016740">
    <property type="term" value="F:transferase activity"/>
    <property type="evidence" value="ECO:0007669"/>
    <property type="project" value="UniProtKB-KW"/>
</dbReference>